<dbReference type="FunFam" id="1.10.3470.10:FF:000001">
    <property type="entry name" value="Vitamin B12 ABC transporter permease BtuC"/>
    <property type="match status" value="1"/>
</dbReference>
<name>A0A1E8GPE3_9LACT</name>
<comment type="subcellular location">
    <subcellularLocation>
        <location evidence="1">Cell membrane</location>
        <topology evidence="1">Multi-pass membrane protein</topology>
    </subcellularLocation>
</comment>
<proteinExistence type="inferred from homology"/>
<keyword evidence="7 8" id="KW-0472">Membrane</keyword>
<evidence type="ECO:0000256" key="3">
    <source>
        <dbReference type="ARBA" id="ARBA00022448"/>
    </source>
</evidence>
<dbReference type="InterPro" id="IPR000522">
    <property type="entry name" value="ABC_transptr_permease_BtuC"/>
</dbReference>
<evidence type="ECO:0000256" key="8">
    <source>
        <dbReference type="SAM" id="Phobius"/>
    </source>
</evidence>
<keyword evidence="6 8" id="KW-1133">Transmembrane helix</keyword>
<gene>
    <name evidence="9" type="primary">btuC</name>
    <name evidence="9" type="ORF">BG261_09630</name>
</gene>
<keyword evidence="3" id="KW-0813">Transport</keyword>
<dbReference type="SUPFAM" id="SSF81345">
    <property type="entry name" value="ABC transporter involved in vitamin B12 uptake, BtuC"/>
    <property type="match status" value="1"/>
</dbReference>
<dbReference type="AlphaFoldDB" id="A0A1E8GPE3"/>
<evidence type="ECO:0000313" key="10">
    <source>
        <dbReference type="Proteomes" id="UP000178622"/>
    </source>
</evidence>
<evidence type="ECO:0000256" key="7">
    <source>
        <dbReference type="ARBA" id="ARBA00023136"/>
    </source>
</evidence>
<comment type="similarity">
    <text evidence="2">Belongs to the binding-protein-dependent transport system permease family. FecCD subfamily.</text>
</comment>
<feature type="transmembrane region" description="Helical" evidence="8">
    <location>
        <begin position="152"/>
        <end position="175"/>
    </location>
</feature>
<feature type="transmembrane region" description="Helical" evidence="8">
    <location>
        <begin position="120"/>
        <end position="140"/>
    </location>
</feature>
<evidence type="ECO:0000256" key="1">
    <source>
        <dbReference type="ARBA" id="ARBA00004651"/>
    </source>
</evidence>
<sequence>MTKKTRLIFAILLTLVIVFLGIRVGSVQVSLGDIYQVIFGTNIQSEQDPIIRSILVNVRFPRVALSFLVGASLAVSGAVMQSLLSNPLASAYTLGVSSGASLGAALIIISGISIPIISIYLLPTTGFIFGLLTVLIVLSISKQLDNSLSNQTVILVGMVITLFVGAIITMITAFAQSHLQQLVFWQMGSFSGSSWEKVGVLLPITVLGITILWGTSNELDILSFGEEQAKIAGLEVNKVKFKVMIIASLLTGASVSFVGVIGFIDLIAPHIVRKIFGATHKWLIPMCALLGGGMMVLADVISRSLLSPREIPVGAVTALIGAPFFMYVFFGKRRNSL</sequence>
<dbReference type="CDD" id="cd06550">
    <property type="entry name" value="TM_ABC_iron-siderophores_like"/>
    <property type="match status" value="1"/>
</dbReference>
<comment type="caution">
    <text evidence="9">The sequence shown here is derived from an EMBL/GenBank/DDBJ whole genome shotgun (WGS) entry which is preliminary data.</text>
</comment>
<keyword evidence="4" id="KW-1003">Cell membrane</keyword>
<dbReference type="RefSeq" id="WP_070791563.1">
    <property type="nucleotide sequence ID" value="NZ_MKIR01000004.1"/>
</dbReference>
<keyword evidence="5 8" id="KW-0812">Transmembrane</keyword>
<dbReference type="GO" id="GO:0005886">
    <property type="term" value="C:plasma membrane"/>
    <property type="evidence" value="ECO:0007669"/>
    <property type="project" value="UniProtKB-SubCell"/>
</dbReference>
<dbReference type="Proteomes" id="UP000178622">
    <property type="component" value="Unassembled WGS sequence"/>
</dbReference>
<dbReference type="Pfam" id="PF01032">
    <property type="entry name" value="FecCD"/>
    <property type="match status" value="1"/>
</dbReference>
<feature type="transmembrane region" description="Helical" evidence="8">
    <location>
        <begin position="195"/>
        <end position="214"/>
    </location>
</feature>
<feature type="transmembrane region" description="Helical" evidence="8">
    <location>
        <begin position="91"/>
        <end position="114"/>
    </location>
</feature>
<evidence type="ECO:0000256" key="4">
    <source>
        <dbReference type="ARBA" id="ARBA00022475"/>
    </source>
</evidence>
<dbReference type="OrthoDB" id="9811721at2"/>
<feature type="transmembrane region" description="Helical" evidence="8">
    <location>
        <begin position="243"/>
        <end position="267"/>
    </location>
</feature>
<evidence type="ECO:0000256" key="5">
    <source>
        <dbReference type="ARBA" id="ARBA00022692"/>
    </source>
</evidence>
<dbReference type="STRING" id="1859473.BG261_09630"/>
<feature type="transmembrane region" description="Helical" evidence="8">
    <location>
        <begin position="313"/>
        <end position="330"/>
    </location>
</feature>
<evidence type="ECO:0000256" key="6">
    <source>
        <dbReference type="ARBA" id="ARBA00022989"/>
    </source>
</evidence>
<dbReference type="PANTHER" id="PTHR30472:SF25">
    <property type="entry name" value="ABC TRANSPORTER PERMEASE PROTEIN MJ0876-RELATED"/>
    <property type="match status" value="1"/>
</dbReference>
<keyword evidence="10" id="KW-1185">Reference proteome</keyword>
<reference evidence="10" key="1">
    <citation type="submission" date="2016-09" db="EMBL/GenBank/DDBJ databases">
        <title>Draft genome sequence of a novel species of the family Streptococcaceae isolated from flowers.</title>
        <authorList>
            <person name="Chuah L.-O."/>
            <person name="Yap K.-P."/>
            <person name="Thong K.L."/>
            <person name="Liong M.T."/>
            <person name="Ahmad R."/>
            <person name="Rusul G."/>
        </authorList>
    </citation>
    <scope>NUCLEOTIDE SEQUENCE [LARGE SCALE GENOMIC DNA]</scope>
    <source>
        <strain evidence="10">DF1</strain>
    </source>
</reference>
<accession>A0A1E8GPE3</accession>
<dbReference type="GO" id="GO:0022857">
    <property type="term" value="F:transmembrane transporter activity"/>
    <property type="evidence" value="ECO:0007669"/>
    <property type="project" value="InterPro"/>
</dbReference>
<feature type="transmembrane region" description="Helical" evidence="8">
    <location>
        <begin position="282"/>
        <end position="301"/>
    </location>
</feature>
<protein>
    <submittedName>
        <fullName evidence="9">ABC transporter permease</fullName>
    </submittedName>
</protein>
<dbReference type="Gene3D" id="1.10.3470.10">
    <property type="entry name" value="ABC transporter involved in vitamin B12 uptake, BtuC"/>
    <property type="match status" value="1"/>
</dbReference>
<evidence type="ECO:0000313" key="9">
    <source>
        <dbReference type="EMBL" id="OFI49896.1"/>
    </source>
</evidence>
<organism evidence="9 10">
    <name type="scientific">Floricoccus tropicus</name>
    <dbReference type="NCBI Taxonomy" id="1859473"/>
    <lineage>
        <taxon>Bacteria</taxon>
        <taxon>Bacillati</taxon>
        <taxon>Bacillota</taxon>
        <taxon>Bacilli</taxon>
        <taxon>Lactobacillales</taxon>
        <taxon>Streptococcaceae</taxon>
        <taxon>Floricoccus</taxon>
    </lineage>
</organism>
<evidence type="ECO:0000256" key="2">
    <source>
        <dbReference type="ARBA" id="ARBA00007935"/>
    </source>
</evidence>
<dbReference type="EMBL" id="MKIR01000004">
    <property type="protein sequence ID" value="OFI49896.1"/>
    <property type="molecule type" value="Genomic_DNA"/>
</dbReference>
<dbReference type="InterPro" id="IPR037294">
    <property type="entry name" value="ABC_BtuC-like"/>
</dbReference>
<feature type="transmembrane region" description="Helical" evidence="8">
    <location>
        <begin position="63"/>
        <end position="84"/>
    </location>
</feature>
<dbReference type="PANTHER" id="PTHR30472">
    <property type="entry name" value="FERRIC ENTEROBACTIN TRANSPORT SYSTEM PERMEASE PROTEIN"/>
    <property type="match status" value="1"/>
</dbReference>